<dbReference type="OrthoDB" id="7871100at2"/>
<evidence type="ECO:0000313" key="3">
    <source>
        <dbReference type="Proteomes" id="UP000198994"/>
    </source>
</evidence>
<evidence type="ECO:0000313" key="2">
    <source>
        <dbReference type="EMBL" id="SDE91287.1"/>
    </source>
</evidence>
<accession>A0A1G7GT09</accession>
<dbReference type="STRING" id="282683.SAMN04488105_109191"/>
<gene>
    <name evidence="2" type="ORF">SAMN04488105_109191</name>
</gene>
<feature type="compositionally biased region" description="Low complexity" evidence="1">
    <location>
        <begin position="50"/>
        <end position="59"/>
    </location>
</feature>
<feature type="compositionally biased region" description="Pro residues" evidence="1">
    <location>
        <begin position="30"/>
        <end position="46"/>
    </location>
</feature>
<feature type="region of interest" description="Disordered" evidence="1">
    <location>
        <begin position="20"/>
        <end position="64"/>
    </location>
</feature>
<protein>
    <submittedName>
        <fullName evidence="2">Uncharacterized protein</fullName>
    </submittedName>
</protein>
<sequence>MSQIEELQSRMSRALDRIAKGVEALSAAPPSAPPSAPMPEPHPEATPGPATAVDAGWAEAAEEAAAEAAAEIARLRDALDEEKMANSQLEERVKTLRSRLEEAQAAPAAPLVSDAALMERVEAQRESMAALDAEMQRLKTANDMLRKTCEEMRGALQDNVGEPHLVNKAMLAELEALRAARAAEEAEIRAVLGAMAPLLSEAAGDDVSHGDEETVQ</sequence>
<dbReference type="AlphaFoldDB" id="A0A1G7GT09"/>
<reference evidence="3" key="1">
    <citation type="submission" date="2016-10" db="EMBL/GenBank/DDBJ databases">
        <authorList>
            <person name="Varghese N."/>
            <person name="Submissions S."/>
        </authorList>
    </citation>
    <scope>NUCLEOTIDE SEQUENCE [LARGE SCALE GENOMIC DNA]</scope>
    <source>
        <strain evidence="3">DSM 10146</strain>
    </source>
</reference>
<proteinExistence type="predicted"/>
<evidence type="ECO:0000256" key="1">
    <source>
        <dbReference type="SAM" id="MobiDB-lite"/>
    </source>
</evidence>
<dbReference type="EMBL" id="FNAV01000009">
    <property type="protein sequence ID" value="SDE91287.1"/>
    <property type="molecule type" value="Genomic_DNA"/>
</dbReference>
<keyword evidence="3" id="KW-1185">Reference proteome</keyword>
<organism evidence="2 3">
    <name type="scientific">Salipiger thiooxidans</name>
    <dbReference type="NCBI Taxonomy" id="282683"/>
    <lineage>
        <taxon>Bacteria</taxon>
        <taxon>Pseudomonadati</taxon>
        <taxon>Pseudomonadota</taxon>
        <taxon>Alphaproteobacteria</taxon>
        <taxon>Rhodobacterales</taxon>
        <taxon>Roseobacteraceae</taxon>
        <taxon>Salipiger</taxon>
    </lineage>
</organism>
<dbReference type="RefSeq" id="WP_089960703.1">
    <property type="nucleotide sequence ID" value="NZ_FNAV01000009.1"/>
</dbReference>
<dbReference type="Proteomes" id="UP000198994">
    <property type="component" value="Unassembled WGS sequence"/>
</dbReference>
<name>A0A1G7GT09_9RHOB</name>